<keyword evidence="1" id="KW-1133">Transmembrane helix</keyword>
<evidence type="ECO:0000313" key="3">
    <source>
        <dbReference type="Proteomes" id="UP000435036"/>
    </source>
</evidence>
<organism evidence="2 3">
    <name type="scientific">Sphingobacterium humi</name>
    <dbReference type="NCBI Taxonomy" id="1796905"/>
    <lineage>
        <taxon>Bacteria</taxon>
        <taxon>Pseudomonadati</taxon>
        <taxon>Bacteroidota</taxon>
        <taxon>Sphingobacteriia</taxon>
        <taxon>Sphingobacteriales</taxon>
        <taxon>Sphingobacteriaceae</taxon>
        <taxon>Sphingobacterium</taxon>
    </lineage>
</organism>
<dbReference type="EMBL" id="WSQA01000001">
    <property type="protein sequence ID" value="MVZ60781.1"/>
    <property type="molecule type" value="Genomic_DNA"/>
</dbReference>
<keyword evidence="3" id="KW-1185">Reference proteome</keyword>
<sequence>MKLNKANKFYLLIFAVLFIATIVKMVNHKPWGRYFYVAVASAPEANPIFIRNIAMLTPAGEEIYISPDAINLNNSAWGESSLYPESHRSQLLPDRLVLNYVDYRTSNFYADTLALPVEDMETYFKEALAQQQGYLIYKQGMPQQGMQFHVGIANKGHVLVWLQSATQAYKLMETQLQPKSPGLDDLKWDGASIQKEDYLKEVFQNIPDSIKTKIDEGWESNANYKDSIPFFMKK</sequence>
<dbReference type="Proteomes" id="UP000435036">
    <property type="component" value="Unassembled WGS sequence"/>
</dbReference>
<protein>
    <submittedName>
        <fullName evidence="2">DUF2931 family protein</fullName>
    </submittedName>
</protein>
<accession>A0A6N8KWZ4</accession>
<dbReference type="OrthoDB" id="5702951at2"/>
<keyword evidence="1" id="KW-0812">Transmembrane</keyword>
<name>A0A6N8KWZ4_9SPHI</name>
<gene>
    <name evidence="2" type="ORF">GQF63_01970</name>
</gene>
<comment type="caution">
    <text evidence="2">The sequence shown here is derived from an EMBL/GenBank/DDBJ whole genome shotgun (WGS) entry which is preliminary data.</text>
</comment>
<dbReference type="InterPro" id="IPR021326">
    <property type="entry name" value="DUF2931"/>
</dbReference>
<dbReference type="Pfam" id="PF11153">
    <property type="entry name" value="DUF2931"/>
    <property type="match status" value="1"/>
</dbReference>
<evidence type="ECO:0000313" key="2">
    <source>
        <dbReference type="EMBL" id="MVZ60781.1"/>
    </source>
</evidence>
<dbReference type="RefSeq" id="WP_160367406.1">
    <property type="nucleotide sequence ID" value="NZ_WSQA01000001.1"/>
</dbReference>
<dbReference type="AlphaFoldDB" id="A0A6N8KWZ4"/>
<keyword evidence="1" id="KW-0472">Membrane</keyword>
<reference evidence="2 3" key="1">
    <citation type="submission" date="2019-12" db="EMBL/GenBank/DDBJ databases">
        <authorList>
            <person name="Dong K."/>
        </authorList>
    </citation>
    <scope>NUCLEOTIDE SEQUENCE [LARGE SCALE GENOMIC DNA]</scope>
    <source>
        <strain evidence="2 3">JCM 31225</strain>
    </source>
</reference>
<feature type="transmembrane region" description="Helical" evidence="1">
    <location>
        <begin position="9"/>
        <end position="26"/>
    </location>
</feature>
<evidence type="ECO:0000256" key="1">
    <source>
        <dbReference type="SAM" id="Phobius"/>
    </source>
</evidence>
<proteinExistence type="predicted"/>